<feature type="chain" id="PRO_5046731804" description="Protein kinase domain-containing protein" evidence="16">
    <location>
        <begin position="27"/>
        <end position="1352"/>
    </location>
</feature>
<keyword evidence="9" id="KW-0418">Kinase</keyword>
<dbReference type="Gene3D" id="2.60.120.200">
    <property type="match status" value="2"/>
</dbReference>
<dbReference type="PROSITE" id="PS00108">
    <property type="entry name" value="PROTEIN_KINASE_ST"/>
    <property type="match status" value="2"/>
</dbReference>
<comment type="similarity">
    <text evidence="3">In the C-terminal section; belongs to the protein kinase superfamily. Ser/Thr protein kinase family.</text>
</comment>
<keyword evidence="5 15" id="KW-0812">Transmembrane</keyword>
<comment type="subcellular location">
    <subcellularLocation>
        <location evidence="1">Membrane</location>
        <topology evidence="1">Single-pass type I membrane protein</topology>
    </subcellularLocation>
</comment>
<dbReference type="PROSITE" id="PS00107">
    <property type="entry name" value="PROTEIN_KINASE_ATP"/>
    <property type="match status" value="2"/>
</dbReference>
<accession>A0ABQ8HR41</accession>
<organism evidence="18 19">
    <name type="scientific">Xanthoceras sorbifolium</name>
    <dbReference type="NCBI Taxonomy" id="99658"/>
    <lineage>
        <taxon>Eukaryota</taxon>
        <taxon>Viridiplantae</taxon>
        <taxon>Streptophyta</taxon>
        <taxon>Embryophyta</taxon>
        <taxon>Tracheophyta</taxon>
        <taxon>Spermatophyta</taxon>
        <taxon>Magnoliopsida</taxon>
        <taxon>eudicotyledons</taxon>
        <taxon>Gunneridae</taxon>
        <taxon>Pentapetalae</taxon>
        <taxon>rosids</taxon>
        <taxon>malvids</taxon>
        <taxon>Sapindales</taxon>
        <taxon>Sapindaceae</taxon>
        <taxon>Xanthoceroideae</taxon>
        <taxon>Xanthoceras</taxon>
    </lineage>
</organism>
<dbReference type="InterPro" id="IPR000719">
    <property type="entry name" value="Prot_kinase_dom"/>
</dbReference>
<keyword evidence="8 14" id="KW-0547">Nucleotide-binding</keyword>
<evidence type="ECO:0000256" key="5">
    <source>
        <dbReference type="ARBA" id="ARBA00022692"/>
    </source>
</evidence>
<dbReference type="InterPro" id="IPR008271">
    <property type="entry name" value="Ser/Thr_kinase_AS"/>
</dbReference>
<dbReference type="Gene3D" id="1.10.510.10">
    <property type="entry name" value="Transferase(Phosphotransferase) domain 1"/>
    <property type="match status" value="2"/>
</dbReference>
<protein>
    <recommendedName>
        <fullName evidence="17">Protein kinase domain-containing protein</fullName>
    </recommendedName>
</protein>
<dbReference type="InterPro" id="IPR013320">
    <property type="entry name" value="ConA-like_dom_sf"/>
</dbReference>
<evidence type="ECO:0000256" key="6">
    <source>
        <dbReference type="ARBA" id="ARBA00022729"/>
    </source>
</evidence>
<evidence type="ECO:0000256" key="11">
    <source>
        <dbReference type="ARBA" id="ARBA00022989"/>
    </source>
</evidence>
<evidence type="ECO:0000256" key="2">
    <source>
        <dbReference type="ARBA" id="ARBA00008536"/>
    </source>
</evidence>
<reference evidence="18 19" key="1">
    <citation type="submission" date="2021-02" db="EMBL/GenBank/DDBJ databases">
        <title>Plant Genome Project.</title>
        <authorList>
            <person name="Zhang R.-G."/>
        </authorList>
    </citation>
    <scope>NUCLEOTIDE SEQUENCE [LARGE SCALE GENOMIC DNA]</scope>
    <source>
        <tissue evidence="18">Leaves</tissue>
    </source>
</reference>
<keyword evidence="11 15" id="KW-1133">Transmembrane helix</keyword>
<dbReference type="Pfam" id="PF00069">
    <property type="entry name" value="Pkinase"/>
    <property type="match status" value="2"/>
</dbReference>
<keyword evidence="10 14" id="KW-0067">ATP-binding</keyword>
<evidence type="ECO:0000256" key="3">
    <source>
        <dbReference type="ARBA" id="ARBA00010217"/>
    </source>
</evidence>
<evidence type="ECO:0000313" key="18">
    <source>
        <dbReference type="EMBL" id="KAH7566803.1"/>
    </source>
</evidence>
<keyword evidence="4" id="KW-0808">Transferase</keyword>
<evidence type="ECO:0000256" key="7">
    <source>
        <dbReference type="ARBA" id="ARBA00022734"/>
    </source>
</evidence>
<dbReference type="InterPro" id="IPR050528">
    <property type="entry name" value="L-type_Lectin-RKs"/>
</dbReference>
<evidence type="ECO:0000256" key="13">
    <source>
        <dbReference type="ARBA" id="ARBA00023170"/>
    </source>
</evidence>
<sequence>MATSFFNLGSLYIFVFYLLLIPSANSISFKISRFDPDNPDILYEGDARAYVGAVEFNSVSYLCRVGRATYAKSVHLWDSETNKLTDFTTHFSFSIDTRGRSLYAAGLAFYLAPFGFQIPPNSAGGFLGLFNNTTSDSSQNHIVLVEFDSFPNPEWDPPVAHVGINNNSIASAVYTPWNASFHSGDTADVWITYNATTKNMSVSWTYKKTSDAQKISTLYHQLDLMKILPEWVSVGFSAATSHLVERHQLLTWEFSSSLDTEETNGKKVEKIRLEVGIAASVGILIAGAVTTFYISWTQKYEKREEEEAINLTSINNDLEKGSGPKRFSFKDLLLATKKFSKDRKLGEGGFGAVYKGYLIDLDMAIAVKRISRGSKQGKKEYITEVKIISQLRHRNLVQLIGWCHDRGEFLLVYEFMPNGSLDTHLFGKKSSPLTWAIRYKIALGLAALLYLQEEWEQCVVHRDIKSSNVMLDSSFNVKLGDFGLARLMNHELVPETASVLAGTLGYMAPEYISTGRASKKSDVYSFGAVALEIATGRNAIDPLEQKSRTTLVEWMWELYGSEGDILSVVDERLHIFDETQAECLIIVGLWCVHPDSNLRPSIRQAIQVLKFEAPMPNLPAQVPVPVYCAPTQTQSVTSSEPSITISSLDVADNYLRRLLVAALSFISLATSRGCLIFALIGFHFNAIPLTFAISPSSPAMATFTRNLFNVSLFIFFTIIFFPSASSISFNMLRFGPDDNDILYQGDAAASAGAIELISQDNYTCRVGWATYAESVLLWDSNTGKLSDFSTRFSISIDTMVRTSSGHGLAFFLAPVGFQIPPNSATGFLGLFNTTTKDSSSNHIVMVEFDSYKNSGWDPSDVQDHVGINNNSLSSAVYTRWNSSFHGGDTADVRIAYNATTKNLSVSWTYMETSTSQENTSLFYIIDLMTILPERIMVGFSAATGIFSTRHRLESWEFNSSLDVKETNGTGAQKIRIIVGVTVSVGVLMAVLIVGLLIFRRWKQVQANPAETVKLTSINDDLERGAGPRRFSYKGLASATNNFSDDRKLGEGGFGAVYKGYLIDSDTTIAVKKISRGSKQGKKEYVTEVKTISQLRHRNLVQLIGWCHDRGEFLLVYEFMPNGSLDSHLFGKKSPLAWAARYKISLGLGSALLYLHEEWEQCVVHRDIKSSNIMLDSSFSVKLGDFGLARLMDHEIGPKTTGVAGTFGYLAPEYISTVRASKESDVFSFGVVALEIATGRKSADPKIEKPEMGLVEWVWDLYGRGQLLFGVDEKLNMNFDEKQMEHLMIVGLWCAHPDCNFRPSIRQAIQVLNFETAMPNLPTKMPVPMYYVPTPSVSSSEPSITNSSIDVGR</sequence>
<evidence type="ECO:0000256" key="14">
    <source>
        <dbReference type="PROSITE-ProRule" id="PRU10141"/>
    </source>
</evidence>
<feature type="domain" description="Protein kinase" evidence="17">
    <location>
        <begin position="339"/>
        <end position="618"/>
    </location>
</feature>
<feature type="transmembrane region" description="Helical" evidence="15">
    <location>
        <begin position="275"/>
        <end position="296"/>
    </location>
</feature>
<feature type="signal peptide" evidence="16">
    <location>
        <begin position="1"/>
        <end position="26"/>
    </location>
</feature>
<dbReference type="Pfam" id="PF00139">
    <property type="entry name" value="Lectin_legB"/>
    <property type="match status" value="2"/>
</dbReference>
<dbReference type="InterPro" id="IPR000985">
    <property type="entry name" value="Lectin_LegA_CS"/>
</dbReference>
<dbReference type="InterPro" id="IPR001220">
    <property type="entry name" value="Legume_lectin_dom"/>
</dbReference>
<dbReference type="SMART" id="SM00220">
    <property type="entry name" value="S_TKc"/>
    <property type="match status" value="2"/>
</dbReference>
<keyword evidence="19" id="KW-1185">Reference proteome</keyword>
<keyword evidence="13" id="KW-0675">Receptor</keyword>
<evidence type="ECO:0000256" key="1">
    <source>
        <dbReference type="ARBA" id="ARBA00004479"/>
    </source>
</evidence>
<dbReference type="CDD" id="cd14066">
    <property type="entry name" value="STKc_IRAK"/>
    <property type="match status" value="2"/>
</dbReference>
<name>A0ABQ8HR41_9ROSI</name>
<evidence type="ECO:0000256" key="8">
    <source>
        <dbReference type="ARBA" id="ARBA00022741"/>
    </source>
</evidence>
<dbReference type="PANTHER" id="PTHR27007">
    <property type="match status" value="1"/>
</dbReference>
<evidence type="ECO:0000256" key="16">
    <source>
        <dbReference type="SAM" id="SignalP"/>
    </source>
</evidence>
<feature type="transmembrane region" description="Helical" evidence="15">
    <location>
        <begin position="707"/>
        <end position="724"/>
    </location>
</feature>
<dbReference type="InterPro" id="IPR017441">
    <property type="entry name" value="Protein_kinase_ATP_BS"/>
</dbReference>
<proteinExistence type="inferred from homology"/>
<feature type="binding site" evidence="14">
    <location>
        <position position="368"/>
    </location>
    <ligand>
        <name>ATP</name>
        <dbReference type="ChEBI" id="CHEBI:30616"/>
    </ligand>
</feature>
<dbReference type="SUPFAM" id="SSF49899">
    <property type="entry name" value="Concanavalin A-like lectins/glucanases"/>
    <property type="match status" value="2"/>
</dbReference>
<gene>
    <name evidence="18" type="ORF">JRO89_XS08G0237400</name>
</gene>
<feature type="transmembrane region" description="Helical" evidence="15">
    <location>
        <begin position="976"/>
        <end position="998"/>
    </location>
</feature>
<comment type="similarity">
    <text evidence="2">In the N-terminal section; belongs to the leguminous lectin family.</text>
</comment>
<feature type="domain" description="Protein kinase" evidence="17">
    <location>
        <begin position="1042"/>
        <end position="1320"/>
    </location>
</feature>
<evidence type="ECO:0000259" key="17">
    <source>
        <dbReference type="PROSITE" id="PS50011"/>
    </source>
</evidence>
<evidence type="ECO:0000256" key="12">
    <source>
        <dbReference type="ARBA" id="ARBA00023136"/>
    </source>
</evidence>
<feature type="binding site" evidence="14">
    <location>
        <position position="1072"/>
    </location>
    <ligand>
        <name>ATP</name>
        <dbReference type="ChEBI" id="CHEBI:30616"/>
    </ligand>
</feature>
<evidence type="ECO:0000256" key="9">
    <source>
        <dbReference type="ARBA" id="ARBA00022777"/>
    </source>
</evidence>
<dbReference type="Proteomes" id="UP000827721">
    <property type="component" value="Unassembled WGS sequence"/>
</dbReference>
<keyword evidence="12 15" id="KW-0472">Membrane</keyword>
<keyword evidence="7" id="KW-0430">Lectin</keyword>
<keyword evidence="6 16" id="KW-0732">Signal</keyword>
<evidence type="ECO:0000256" key="10">
    <source>
        <dbReference type="ARBA" id="ARBA00022840"/>
    </source>
</evidence>
<evidence type="ECO:0000313" key="19">
    <source>
        <dbReference type="Proteomes" id="UP000827721"/>
    </source>
</evidence>
<dbReference type="CDD" id="cd06899">
    <property type="entry name" value="lectin_legume_LecRK_Arcelin_ConA"/>
    <property type="match status" value="2"/>
</dbReference>
<dbReference type="PROSITE" id="PS50011">
    <property type="entry name" value="PROTEIN_KINASE_DOM"/>
    <property type="match status" value="2"/>
</dbReference>
<evidence type="ECO:0000256" key="15">
    <source>
        <dbReference type="SAM" id="Phobius"/>
    </source>
</evidence>
<dbReference type="EMBL" id="JAFEMO010000008">
    <property type="protein sequence ID" value="KAH7566803.1"/>
    <property type="molecule type" value="Genomic_DNA"/>
</dbReference>
<dbReference type="SUPFAM" id="SSF56112">
    <property type="entry name" value="Protein kinase-like (PK-like)"/>
    <property type="match status" value="2"/>
</dbReference>
<evidence type="ECO:0000256" key="4">
    <source>
        <dbReference type="ARBA" id="ARBA00022679"/>
    </source>
</evidence>
<dbReference type="InterPro" id="IPR011009">
    <property type="entry name" value="Kinase-like_dom_sf"/>
</dbReference>
<dbReference type="PROSITE" id="PS00308">
    <property type="entry name" value="LECTIN_LEGUME_ALPHA"/>
    <property type="match status" value="1"/>
</dbReference>
<feature type="transmembrane region" description="Helical" evidence="15">
    <location>
        <begin position="658"/>
        <end position="687"/>
    </location>
</feature>
<dbReference type="Gene3D" id="3.30.200.20">
    <property type="entry name" value="Phosphorylase Kinase, domain 1"/>
    <property type="match status" value="2"/>
</dbReference>
<comment type="caution">
    <text evidence="18">The sequence shown here is derived from an EMBL/GenBank/DDBJ whole genome shotgun (WGS) entry which is preliminary data.</text>
</comment>